<feature type="compositionally biased region" description="Polar residues" evidence="1">
    <location>
        <begin position="127"/>
        <end position="141"/>
    </location>
</feature>
<organism evidence="3">
    <name type="scientific">Noctiluca scintillans</name>
    <name type="common">Sea sparkle</name>
    <name type="synonym">Red tide dinoflagellate</name>
    <dbReference type="NCBI Taxonomy" id="2966"/>
    <lineage>
        <taxon>Eukaryota</taxon>
        <taxon>Sar</taxon>
        <taxon>Alveolata</taxon>
        <taxon>Dinophyceae</taxon>
        <taxon>Noctilucales</taxon>
        <taxon>Noctilucaceae</taxon>
        <taxon>Noctiluca</taxon>
    </lineage>
</organism>
<dbReference type="EMBL" id="HBFQ01061382">
    <property type="protein sequence ID" value="CAD8869165.1"/>
    <property type="molecule type" value="Transcribed_RNA"/>
</dbReference>
<keyword evidence="2" id="KW-0472">Membrane</keyword>
<accession>A0A7S1AYI6</accession>
<gene>
    <name evidence="3" type="ORF">NSCI0253_LOCUS43521</name>
</gene>
<evidence type="ECO:0000256" key="2">
    <source>
        <dbReference type="SAM" id="Phobius"/>
    </source>
</evidence>
<evidence type="ECO:0000256" key="1">
    <source>
        <dbReference type="SAM" id="MobiDB-lite"/>
    </source>
</evidence>
<sequence>MAQETGFGLRYSGSRPLAMQTVIRSSEQRVQNQQRSIEAARVHKARYHLAIILFAAMLVGLFVITNITLFESFKEGNDTGGIGGIGPLLRDRIRARTAPKTTSRADVPPSRKPRPARAGPTFRRPANVTNNSTPVSANEPS</sequence>
<dbReference type="AlphaFoldDB" id="A0A7S1AYI6"/>
<keyword evidence="2" id="KW-1133">Transmembrane helix</keyword>
<feature type="region of interest" description="Disordered" evidence="1">
    <location>
        <begin position="79"/>
        <end position="141"/>
    </location>
</feature>
<keyword evidence="2" id="KW-0812">Transmembrane</keyword>
<evidence type="ECO:0000313" key="3">
    <source>
        <dbReference type="EMBL" id="CAD8869165.1"/>
    </source>
</evidence>
<feature type="transmembrane region" description="Helical" evidence="2">
    <location>
        <begin position="49"/>
        <end position="70"/>
    </location>
</feature>
<name>A0A7S1AYI6_NOCSC</name>
<proteinExistence type="predicted"/>
<reference evidence="3" key="1">
    <citation type="submission" date="2021-01" db="EMBL/GenBank/DDBJ databases">
        <authorList>
            <person name="Corre E."/>
            <person name="Pelletier E."/>
            <person name="Niang G."/>
            <person name="Scheremetjew M."/>
            <person name="Finn R."/>
            <person name="Kale V."/>
            <person name="Holt S."/>
            <person name="Cochrane G."/>
            <person name="Meng A."/>
            <person name="Brown T."/>
            <person name="Cohen L."/>
        </authorList>
    </citation>
    <scope>NUCLEOTIDE SEQUENCE</scope>
</reference>
<protein>
    <submittedName>
        <fullName evidence="3">Uncharacterized protein</fullName>
    </submittedName>
</protein>